<sequence length="279" mass="31589">MCRLKSGPSHRTPVSTIGSHGWPRANGDDDGKTISKYALYCGRTQPRRSEFSGEDGNYLKLTYYSYAPFDVPTGRITVVDTGALNIYHDLVRGLRNDEETLHVATDEYDLKEVNQLCRWYGDPLLELDLNAVFQRKLQVQLLKVLSDQQTVQLTDQFQQLLTQILGDSYALDVPLGIPETPELAKLMKFSGLKIDGIADMGIHGILETLIKVLVELNDRHTVVLTNVSHYLQVAQFKLLSKAVADAGLPLLIIEFSEIRRQRLFADCDYHYIDSDFVLW</sequence>
<feature type="region of interest" description="Disordered" evidence="1">
    <location>
        <begin position="1"/>
        <end position="28"/>
    </location>
</feature>
<dbReference type="InterPro" id="IPR010146">
    <property type="entry name" value="CRISPR-assoc_prot_Csn2-typ"/>
</dbReference>
<gene>
    <name evidence="2" type="ORF">LZ3411_0167</name>
</gene>
<dbReference type="Gene3D" id="3.40.50.11940">
    <property type="match status" value="1"/>
</dbReference>
<evidence type="ECO:0000313" key="2">
    <source>
        <dbReference type="EMBL" id="SMS13217.1"/>
    </source>
</evidence>
<dbReference type="KEGG" id="lzy:LZ3411_0167"/>
<organism evidence="2 3">
    <name type="scientific">Levilactobacillus zymae</name>
    <dbReference type="NCBI Taxonomy" id="267363"/>
    <lineage>
        <taxon>Bacteria</taxon>
        <taxon>Bacillati</taxon>
        <taxon>Bacillota</taxon>
        <taxon>Bacilli</taxon>
        <taxon>Lactobacillales</taxon>
        <taxon>Lactobacillaceae</taxon>
        <taxon>Levilactobacillus</taxon>
    </lineage>
</organism>
<dbReference type="InterPro" id="IPR038600">
    <property type="entry name" value="Csn2_sf"/>
</dbReference>
<evidence type="ECO:0000256" key="1">
    <source>
        <dbReference type="SAM" id="MobiDB-lite"/>
    </source>
</evidence>
<dbReference type="NCBIfam" id="TIGR01866">
    <property type="entry name" value="cas_Csn2"/>
    <property type="match status" value="1"/>
</dbReference>
<dbReference type="CDD" id="cd12218">
    <property type="entry name" value="Csn2"/>
    <property type="match status" value="1"/>
</dbReference>
<proteinExistence type="predicted"/>
<reference evidence="3" key="1">
    <citation type="submission" date="2017-05" db="EMBL/GenBank/DDBJ databases">
        <authorList>
            <person name="Papadimitriou K."/>
        </authorList>
    </citation>
    <scope>NUCLEOTIDE SEQUENCE [LARGE SCALE GENOMIC DNA]</scope>
    <source>
        <strain evidence="3">ACA-DC 3411</strain>
    </source>
</reference>
<name>A0A1Y6JTE7_9LACO</name>
<evidence type="ECO:0000313" key="3">
    <source>
        <dbReference type="Proteomes" id="UP000195412"/>
    </source>
</evidence>
<protein>
    <submittedName>
        <fullName evidence="2">CRISPR-associated protein, SAG0897 family</fullName>
    </submittedName>
</protein>
<dbReference type="EMBL" id="LT854705">
    <property type="protein sequence ID" value="SMS13217.1"/>
    <property type="molecule type" value="Genomic_DNA"/>
</dbReference>
<dbReference type="AlphaFoldDB" id="A0A1Y6JTE7"/>
<accession>A0A1Y6JTE7</accession>
<dbReference type="Proteomes" id="UP000195412">
    <property type="component" value="Chromosome I"/>
</dbReference>